<gene>
    <name evidence="2" type="ORF">V5799_007092</name>
</gene>
<evidence type="ECO:0000313" key="2">
    <source>
        <dbReference type="EMBL" id="KAK8766127.1"/>
    </source>
</evidence>
<comment type="caution">
    <text evidence="2">The sequence shown here is derived from an EMBL/GenBank/DDBJ whole genome shotgun (WGS) entry which is preliminary data.</text>
</comment>
<keyword evidence="3" id="KW-1185">Reference proteome</keyword>
<reference evidence="2 3" key="1">
    <citation type="journal article" date="2023" name="Arcadia Sci">
        <title>De novo assembly of a long-read Amblyomma americanum tick genome.</title>
        <authorList>
            <person name="Chou S."/>
            <person name="Poskanzer K.E."/>
            <person name="Rollins M."/>
            <person name="Thuy-Boun P.S."/>
        </authorList>
    </citation>
    <scope>NUCLEOTIDE SEQUENCE [LARGE SCALE GENOMIC DNA]</scope>
    <source>
        <strain evidence="2">F_SG_1</strain>
        <tissue evidence="2">Salivary glands</tissue>
    </source>
</reference>
<evidence type="ECO:0000256" key="1">
    <source>
        <dbReference type="SAM" id="SignalP"/>
    </source>
</evidence>
<name>A0AAQ4DUI7_AMBAM</name>
<protein>
    <recommendedName>
        <fullName evidence="4">Secreted protein</fullName>
    </recommendedName>
</protein>
<dbReference type="EMBL" id="JARKHS020026679">
    <property type="protein sequence ID" value="KAK8766127.1"/>
    <property type="molecule type" value="Genomic_DNA"/>
</dbReference>
<accession>A0AAQ4DUI7</accession>
<feature type="signal peptide" evidence="1">
    <location>
        <begin position="1"/>
        <end position="24"/>
    </location>
</feature>
<proteinExistence type="predicted"/>
<organism evidence="2 3">
    <name type="scientific">Amblyomma americanum</name>
    <name type="common">Lone star tick</name>
    <dbReference type="NCBI Taxonomy" id="6943"/>
    <lineage>
        <taxon>Eukaryota</taxon>
        <taxon>Metazoa</taxon>
        <taxon>Ecdysozoa</taxon>
        <taxon>Arthropoda</taxon>
        <taxon>Chelicerata</taxon>
        <taxon>Arachnida</taxon>
        <taxon>Acari</taxon>
        <taxon>Parasitiformes</taxon>
        <taxon>Ixodida</taxon>
        <taxon>Ixodoidea</taxon>
        <taxon>Ixodidae</taxon>
        <taxon>Amblyomminae</taxon>
        <taxon>Amblyomma</taxon>
    </lineage>
</organism>
<dbReference type="Proteomes" id="UP001321473">
    <property type="component" value="Unassembled WGS sequence"/>
</dbReference>
<keyword evidence="1" id="KW-0732">Signal</keyword>
<feature type="chain" id="PRO_5043005520" description="Secreted protein" evidence="1">
    <location>
        <begin position="25"/>
        <end position="89"/>
    </location>
</feature>
<evidence type="ECO:0008006" key="4">
    <source>
        <dbReference type="Google" id="ProtNLM"/>
    </source>
</evidence>
<sequence length="89" mass="10042">MSSLSEMTFFWIVFLLQSWEPASTLERRETHRTRRWRRNGAGQAAPLYAKKQAVVIHHMHARGFSIATNDISVPSPLSLDASEMGGEGE</sequence>
<dbReference type="AlphaFoldDB" id="A0AAQ4DUI7"/>
<evidence type="ECO:0000313" key="3">
    <source>
        <dbReference type="Proteomes" id="UP001321473"/>
    </source>
</evidence>